<evidence type="ECO:0000256" key="1">
    <source>
        <dbReference type="SAM" id="Phobius"/>
    </source>
</evidence>
<feature type="transmembrane region" description="Helical" evidence="1">
    <location>
        <begin position="214"/>
        <end position="240"/>
    </location>
</feature>
<feature type="domain" description="Nucleoside transporter/FeoB GTPase Gate" evidence="2">
    <location>
        <begin position="21"/>
        <end position="104"/>
    </location>
</feature>
<name>A0ABY5U088_LACSH</name>
<evidence type="ECO:0000313" key="4">
    <source>
        <dbReference type="Proteomes" id="UP001058650"/>
    </source>
</evidence>
<evidence type="ECO:0000313" key="3">
    <source>
        <dbReference type="EMBL" id="UWE03081.1"/>
    </source>
</evidence>
<gene>
    <name evidence="3" type="ORF">NYR52_13265</name>
</gene>
<dbReference type="EMBL" id="CP103866">
    <property type="protein sequence ID" value="UWE03081.1"/>
    <property type="molecule type" value="Genomic_DNA"/>
</dbReference>
<feature type="transmembrane region" description="Helical" evidence="1">
    <location>
        <begin position="115"/>
        <end position="135"/>
    </location>
</feature>
<proteinExistence type="predicted"/>
<dbReference type="RefSeq" id="WP_259435798.1">
    <property type="nucleotide sequence ID" value="NZ_CP103866.1"/>
</dbReference>
<dbReference type="Pfam" id="PF07670">
    <property type="entry name" value="Gate"/>
    <property type="match status" value="2"/>
</dbReference>
<feature type="transmembrane region" description="Helical" evidence="1">
    <location>
        <begin position="90"/>
        <end position="109"/>
    </location>
</feature>
<keyword evidence="1" id="KW-0472">Membrane</keyword>
<keyword evidence="1" id="KW-1133">Transmembrane helix</keyword>
<evidence type="ECO:0000259" key="2">
    <source>
        <dbReference type="Pfam" id="PF07670"/>
    </source>
</evidence>
<feature type="transmembrane region" description="Helical" evidence="1">
    <location>
        <begin position="252"/>
        <end position="274"/>
    </location>
</feature>
<feature type="transmembrane region" description="Helical" evidence="1">
    <location>
        <begin position="61"/>
        <end position="83"/>
    </location>
</feature>
<keyword evidence="4" id="KW-1185">Reference proteome</keyword>
<feature type="domain" description="Nucleoside transporter/FeoB GTPase Gate" evidence="2">
    <location>
        <begin position="177"/>
        <end position="267"/>
    </location>
</feature>
<protein>
    <recommendedName>
        <fullName evidence="2">Nucleoside transporter/FeoB GTPase Gate domain-containing protein</fullName>
    </recommendedName>
</protein>
<organism evidence="3 4">
    <name type="scientific">Laceyella sacchari</name>
    <name type="common">Thermoactinomyces thalpophilus</name>
    <dbReference type="NCBI Taxonomy" id="37482"/>
    <lineage>
        <taxon>Bacteria</taxon>
        <taxon>Bacillati</taxon>
        <taxon>Bacillota</taxon>
        <taxon>Bacilli</taxon>
        <taxon>Bacillales</taxon>
        <taxon>Thermoactinomycetaceae</taxon>
        <taxon>Laceyella</taxon>
    </lineage>
</organism>
<feature type="transmembrane region" description="Helical" evidence="1">
    <location>
        <begin position="280"/>
        <end position="303"/>
    </location>
</feature>
<reference evidence="3" key="1">
    <citation type="submission" date="2022-08" db="EMBL/GenBank/DDBJ databases">
        <title>The complete genome sequence of the thermophilic bacterium Laceyella sacchari FBKL4.010 reveals the basis for tetramethylpyrazine biosynthesis in Moutai-flavor Daqu.</title>
        <authorList>
            <person name="Li D."/>
            <person name="Huang W."/>
            <person name="Wang C."/>
            <person name="Qiu S."/>
        </authorList>
    </citation>
    <scope>NUCLEOTIDE SEQUENCE</scope>
    <source>
        <strain evidence="3">FBKL4.014</strain>
    </source>
</reference>
<keyword evidence="1" id="KW-0812">Transmembrane</keyword>
<dbReference type="InterPro" id="IPR011642">
    <property type="entry name" value="Gate_dom"/>
</dbReference>
<accession>A0ABY5U088</accession>
<sequence length="319" mass="34472">MNRSVDWKKGMRAGLKTSWELSKIVLPIAIVIQVAKQTPVLEWVTERIAPFMSVFGLSGEAAIPLVLGNVLNLYAALGAMQAVDLTVKQAFILAVMLSFSHNMFIESAVCRRVGVATWAVITVRMGLAVVSALIINWTWAGGGEPITQGVLAPVEHARADGWVDILLTALYASAEGVLQLVVIVLPLMVVLQALKDVGFLDRVAQWIMPLLKPLSISGHGAIAMATGLFAGLFLGAGLIIQEAEERNFSKRDMTLIMIFLAACHAVVEDTLIFVPLGIPVIYLLLIRLLAAIAVTLVVARLLVNSGEEPLGQRMQRQVH</sequence>
<dbReference type="Proteomes" id="UP001058650">
    <property type="component" value="Chromosome"/>
</dbReference>